<dbReference type="Proteomes" id="UP001497623">
    <property type="component" value="Unassembled WGS sequence"/>
</dbReference>
<dbReference type="EMBL" id="CAXKWB010005712">
    <property type="protein sequence ID" value="CAL4079524.1"/>
    <property type="molecule type" value="Genomic_DNA"/>
</dbReference>
<sequence>MFEWIGNKMFVISFVILLLNLAAAEQDCNPQTNEDASIILSFKDQEQHLIKGNNFTLHLNIDLKNNDTVFECFNVTFISDHPDIGDVLPWLQLCPDDEGPVEVTGTLKNEGKTIVKLCLEGNNTDI</sequence>
<organism evidence="2 3">
    <name type="scientific">Meganyctiphanes norvegica</name>
    <name type="common">Northern krill</name>
    <name type="synonym">Thysanopoda norvegica</name>
    <dbReference type="NCBI Taxonomy" id="48144"/>
    <lineage>
        <taxon>Eukaryota</taxon>
        <taxon>Metazoa</taxon>
        <taxon>Ecdysozoa</taxon>
        <taxon>Arthropoda</taxon>
        <taxon>Crustacea</taxon>
        <taxon>Multicrustacea</taxon>
        <taxon>Malacostraca</taxon>
        <taxon>Eumalacostraca</taxon>
        <taxon>Eucarida</taxon>
        <taxon>Euphausiacea</taxon>
        <taxon>Euphausiidae</taxon>
        <taxon>Meganyctiphanes</taxon>
    </lineage>
</organism>
<feature type="chain" id="PRO_5043965703" evidence="1">
    <location>
        <begin position="25"/>
        <end position="126"/>
    </location>
</feature>
<feature type="non-terminal residue" evidence="2">
    <location>
        <position position="126"/>
    </location>
</feature>
<reference evidence="2 3" key="1">
    <citation type="submission" date="2024-05" db="EMBL/GenBank/DDBJ databases">
        <authorList>
            <person name="Wallberg A."/>
        </authorList>
    </citation>
    <scope>NUCLEOTIDE SEQUENCE [LARGE SCALE GENOMIC DNA]</scope>
</reference>
<name>A0AAV2QF04_MEGNR</name>
<comment type="caution">
    <text evidence="2">The sequence shown here is derived from an EMBL/GenBank/DDBJ whole genome shotgun (WGS) entry which is preliminary data.</text>
</comment>
<protein>
    <submittedName>
        <fullName evidence="2">Uncharacterized protein</fullName>
    </submittedName>
</protein>
<evidence type="ECO:0000313" key="2">
    <source>
        <dbReference type="EMBL" id="CAL4079524.1"/>
    </source>
</evidence>
<proteinExistence type="predicted"/>
<dbReference type="AlphaFoldDB" id="A0AAV2QF04"/>
<keyword evidence="1" id="KW-0732">Signal</keyword>
<gene>
    <name evidence="2" type="ORF">MNOR_LOCUS11043</name>
</gene>
<evidence type="ECO:0000256" key="1">
    <source>
        <dbReference type="SAM" id="SignalP"/>
    </source>
</evidence>
<accession>A0AAV2QF04</accession>
<evidence type="ECO:0000313" key="3">
    <source>
        <dbReference type="Proteomes" id="UP001497623"/>
    </source>
</evidence>
<feature type="signal peptide" evidence="1">
    <location>
        <begin position="1"/>
        <end position="24"/>
    </location>
</feature>
<keyword evidence="3" id="KW-1185">Reference proteome</keyword>